<dbReference type="STRING" id="569365.A0A0D2DFD1"/>
<dbReference type="Proteomes" id="UP000054466">
    <property type="component" value="Unassembled WGS sequence"/>
</dbReference>
<dbReference type="EMBL" id="KN847040">
    <property type="protein sequence ID" value="KIW34409.1"/>
    <property type="molecule type" value="Genomic_DNA"/>
</dbReference>
<proteinExistence type="inferred from homology"/>
<evidence type="ECO:0000256" key="2">
    <source>
        <dbReference type="ARBA" id="ARBA00022857"/>
    </source>
</evidence>
<evidence type="ECO:0000259" key="4">
    <source>
        <dbReference type="Pfam" id="PF00171"/>
    </source>
</evidence>
<dbReference type="PANTHER" id="PTHR43217:SF2">
    <property type="entry name" value="SUCCINATE-SEMIALDEHYDE DEHYDROGENASE [NADP(+)]"/>
    <property type="match status" value="1"/>
</dbReference>
<dbReference type="Pfam" id="PF00171">
    <property type="entry name" value="Aldedh"/>
    <property type="match status" value="1"/>
</dbReference>
<dbReference type="GO" id="GO:0004030">
    <property type="term" value="F:aldehyde dehydrogenase [NAD(P)+] activity"/>
    <property type="evidence" value="ECO:0007669"/>
    <property type="project" value="InterPro"/>
</dbReference>
<dbReference type="FunFam" id="3.40.605.10:FF:000012">
    <property type="entry name" value="NAD-dependent succinate-semialdehyde dehydrogenase"/>
    <property type="match status" value="1"/>
</dbReference>
<evidence type="ECO:0000256" key="3">
    <source>
        <dbReference type="ARBA" id="ARBA00023002"/>
    </source>
</evidence>
<comment type="similarity">
    <text evidence="1">Belongs to the aldehyde dehydrogenase family.</text>
</comment>
<sequence>MNQQSTLPPAITSPSLDIMRQYQTLNPTTGQVVQVFPQISNEHVQRVLNKAHSLYETDWRFCSVAERATVIARAAAIMRQKIDELASYVTLEMGKLIDQSRFEVKLSADILEYYATHAERLLKTRPIPGAHDAVISTEPIGIILAIEPWNFPYYQLARVAGPQLVAGNVLIVKHARNVPQCALAFARVLDEAGAPEGVYNNVFCSFDQINTIIDDFRVRGVTLTGSERAGATVAERAGRQLKKVVLELGGSDPFIVLEDANIEEAVARGVEGRMMVMGQCCVASKRFIVVGKERGRRFLDCLTQALTGLEVGDPADSSTAIGPLVSEQGLNNLLGQIESAKTYGARVVTGGRRIDRPGFYVEPTIITDITEGNPLFQEETFGPVVSFYVVDNEEQAIKLANATKFGLGASVFSGDIAHGQAVAKKIDSGMVSINATGQFAPELPFGGIKNSGFGRELGDLGIGEFVNRKVILTA</sequence>
<dbReference type="VEuPathDB" id="FungiDB:PV07_01187"/>
<organism evidence="5 6">
    <name type="scientific">Cladophialophora immunda</name>
    <dbReference type="NCBI Taxonomy" id="569365"/>
    <lineage>
        <taxon>Eukaryota</taxon>
        <taxon>Fungi</taxon>
        <taxon>Dikarya</taxon>
        <taxon>Ascomycota</taxon>
        <taxon>Pezizomycotina</taxon>
        <taxon>Eurotiomycetes</taxon>
        <taxon>Chaetothyriomycetidae</taxon>
        <taxon>Chaetothyriales</taxon>
        <taxon>Herpotrichiellaceae</taxon>
        <taxon>Cladophialophora</taxon>
    </lineage>
</organism>
<keyword evidence="2" id="KW-0521">NADP</keyword>
<dbReference type="SUPFAM" id="SSF53720">
    <property type="entry name" value="ALDH-like"/>
    <property type="match status" value="1"/>
</dbReference>
<dbReference type="InterPro" id="IPR016161">
    <property type="entry name" value="Ald_DH/histidinol_DH"/>
</dbReference>
<dbReference type="InterPro" id="IPR047110">
    <property type="entry name" value="GABD/Sad-like"/>
</dbReference>
<dbReference type="InterPro" id="IPR015590">
    <property type="entry name" value="Aldehyde_DH_dom"/>
</dbReference>
<evidence type="ECO:0000256" key="1">
    <source>
        <dbReference type="ARBA" id="ARBA00009986"/>
    </source>
</evidence>
<gene>
    <name evidence="5" type="ORF">PV07_01187</name>
</gene>
<dbReference type="GO" id="GO:0004777">
    <property type="term" value="F:succinate-semialdehyde dehydrogenase (NAD+) activity"/>
    <property type="evidence" value="ECO:0007669"/>
    <property type="project" value="TreeGrafter"/>
</dbReference>
<dbReference type="Gene3D" id="3.40.309.10">
    <property type="entry name" value="Aldehyde Dehydrogenase, Chain A, domain 2"/>
    <property type="match status" value="1"/>
</dbReference>
<dbReference type="PANTHER" id="PTHR43217">
    <property type="entry name" value="SUCCINATE SEMIALDEHYDE DEHYDROGENASE [NAD(P)+] SAD"/>
    <property type="match status" value="1"/>
</dbReference>
<dbReference type="InterPro" id="IPR044148">
    <property type="entry name" value="ALDH_GabD1-like"/>
</dbReference>
<dbReference type="InterPro" id="IPR016162">
    <property type="entry name" value="Ald_DH_N"/>
</dbReference>
<feature type="domain" description="Aldehyde dehydrogenase" evidence="4">
    <location>
        <begin position="21"/>
        <end position="470"/>
    </location>
</feature>
<dbReference type="RefSeq" id="XP_016254625.1">
    <property type="nucleotide sequence ID" value="XM_016387697.1"/>
</dbReference>
<keyword evidence="3" id="KW-0560">Oxidoreductase</keyword>
<dbReference type="OrthoDB" id="310895at2759"/>
<dbReference type="Gene3D" id="3.40.605.10">
    <property type="entry name" value="Aldehyde Dehydrogenase, Chain A, domain 1"/>
    <property type="match status" value="1"/>
</dbReference>
<dbReference type="GeneID" id="27340381"/>
<name>A0A0D2DFD1_9EURO</name>
<evidence type="ECO:0000313" key="6">
    <source>
        <dbReference type="Proteomes" id="UP000054466"/>
    </source>
</evidence>
<dbReference type="HOGENOM" id="CLU_005391_1_0_1"/>
<dbReference type="FunFam" id="3.40.309.10:FF:000009">
    <property type="entry name" value="Aldehyde dehydrogenase A"/>
    <property type="match status" value="1"/>
</dbReference>
<dbReference type="InterPro" id="IPR016163">
    <property type="entry name" value="Ald_DH_C"/>
</dbReference>
<dbReference type="AlphaFoldDB" id="A0A0D2DFD1"/>
<accession>A0A0D2DFD1</accession>
<dbReference type="CDD" id="cd07100">
    <property type="entry name" value="ALDH_SSADH1_GabD1"/>
    <property type="match status" value="1"/>
</dbReference>
<reference evidence="5 6" key="1">
    <citation type="submission" date="2015-01" db="EMBL/GenBank/DDBJ databases">
        <title>The Genome Sequence of Cladophialophora immunda CBS83496.</title>
        <authorList>
            <consortium name="The Broad Institute Genomics Platform"/>
            <person name="Cuomo C."/>
            <person name="de Hoog S."/>
            <person name="Gorbushina A."/>
            <person name="Stielow B."/>
            <person name="Teixiera M."/>
            <person name="Abouelleil A."/>
            <person name="Chapman S.B."/>
            <person name="Priest M."/>
            <person name="Young S.K."/>
            <person name="Wortman J."/>
            <person name="Nusbaum C."/>
            <person name="Birren B."/>
        </authorList>
    </citation>
    <scope>NUCLEOTIDE SEQUENCE [LARGE SCALE GENOMIC DNA]</scope>
    <source>
        <strain evidence="5 6">CBS 83496</strain>
    </source>
</reference>
<evidence type="ECO:0000313" key="5">
    <source>
        <dbReference type="EMBL" id="KIW34409.1"/>
    </source>
</evidence>
<keyword evidence="6" id="KW-1185">Reference proteome</keyword>
<protein>
    <recommendedName>
        <fullName evidence="4">Aldehyde dehydrogenase domain-containing protein</fullName>
    </recommendedName>
</protein>